<dbReference type="AlphaFoldDB" id="A0A0C9XYC1"/>
<organism evidence="1 2">
    <name type="scientific">Laccaria amethystina LaAM-08-1</name>
    <dbReference type="NCBI Taxonomy" id="1095629"/>
    <lineage>
        <taxon>Eukaryota</taxon>
        <taxon>Fungi</taxon>
        <taxon>Dikarya</taxon>
        <taxon>Basidiomycota</taxon>
        <taxon>Agaricomycotina</taxon>
        <taxon>Agaricomycetes</taxon>
        <taxon>Agaricomycetidae</taxon>
        <taxon>Agaricales</taxon>
        <taxon>Agaricineae</taxon>
        <taxon>Hydnangiaceae</taxon>
        <taxon>Laccaria</taxon>
    </lineage>
</organism>
<dbReference type="Proteomes" id="UP000054477">
    <property type="component" value="Unassembled WGS sequence"/>
</dbReference>
<protein>
    <submittedName>
        <fullName evidence="1">Uncharacterized protein</fullName>
    </submittedName>
</protein>
<evidence type="ECO:0000313" key="2">
    <source>
        <dbReference type="Proteomes" id="UP000054477"/>
    </source>
</evidence>
<dbReference type="EMBL" id="KN838617">
    <property type="protein sequence ID" value="KIK00843.1"/>
    <property type="molecule type" value="Genomic_DNA"/>
</dbReference>
<dbReference type="OrthoDB" id="107110at2759"/>
<proteinExistence type="predicted"/>
<accession>A0A0C9XYC1</accession>
<name>A0A0C9XYC1_9AGAR</name>
<reference evidence="1 2" key="1">
    <citation type="submission" date="2014-04" db="EMBL/GenBank/DDBJ databases">
        <authorList>
            <consortium name="DOE Joint Genome Institute"/>
            <person name="Kuo A."/>
            <person name="Kohler A."/>
            <person name="Nagy L.G."/>
            <person name="Floudas D."/>
            <person name="Copeland A."/>
            <person name="Barry K.W."/>
            <person name="Cichocki N."/>
            <person name="Veneault-Fourrey C."/>
            <person name="LaButti K."/>
            <person name="Lindquist E.A."/>
            <person name="Lipzen A."/>
            <person name="Lundell T."/>
            <person name="Morin E."/>
            <person name="Murat C."/>
            <person name="Sun H."/>
            <person name="Tunlid A."/>
            <person name="Henrissat B."/>
            <person name="Grigoriev I.V."/>
            <person name="Hibbett D.S."/>
            <person name="Martin F."/>
            <person name="Nordberg H.P."/>
            <person name="Cantor M.N."/>
            <person name="Hua S.X."/>
        </authorList>
    </citation>
    <scope>NUCLEOTIDE SEQUENCE [LARGE SCALE GENOMIC DNA]</scope>
    <source>
        <strain evidence="1 2">LaAM-08-1</strain>
    </source>
</reference>
<gene>
    <name evidence="1" type="ORF">K443DRAFT_7343</name>
</gene>
<evidence type="ECO:0000313" key="1">
    <source>
        <dbReference type="EMBL" id="KIK00843.1"/>
    </source>
</evidence>
<dbReference type="HOGENOM" id="CLU_2097276_0_0_1"/>
<sequence>MADWYVAALPDNIPSSNRSAVAFREAFKNARLRFTHFARASDPTGVITNAMWAAYVQGLALTFIDEHRPSRRLHYPRSSLGCVPLQHVMNGMFTRFKPGLSDLTEGVSQFFNASGD</sequence>
<keyword evidence="2" id="KW-1185">Reference proteome</keyword>
<reference evidence="2" key="2">
    <citation type="submission" date="2015-01" db="EMBL/GenBank/DDBJ databases">
        <title>Evolutionary Origins and Diversification of the Mycorrhizal Mutualists.</title>
        <authorList>
            <consortium name="DOE Joint Genome Institute"/>
            <consortium name="Mycorrhizal Genomics Consortium"/>
            <person name="Kohler A."/>
            <person name="Kuo A."/>
            <person name="Nagy L.G."/>
            <person name="Floudas D."/>
            <person name="Copeland A."/>
            <person name="Barry K.W."/>
            <person name="Cichocki N."/>
            <person name="Veneault-Fourrey C."/>
            <person name="LaButti K."/>
            <person name="Lindquist E.A."/>
            <person name="Lipzen A."/>
            <person name="Lundell T."/>
            <person name="Morin E."/>
            <person name="Murat C."/>
            <person name="Riley R."/>
            <person name="Ohm R."/>
            <person name="Sun H."/>
            <person name="Tunlid A."/>
            <person name="Henrissat B."/>
            <person name="Grigoriev I.V."/>
            <person name="Hibbett D.S."/>
            <person name="Martin F."/>
        </authorList>
    </citation>
    <scope>NUCLEOTIDE SEQUENCE [LARGE SCALE GENOMIC DNA]</scope>
    <source>
        <strain evidence="2">LaAM-08-1</strain>
    </source>
</reference>